<dbReference type="Proteomes" id="UP000314294">
    <property type="component" value="Unassembled WGS sequence"/>
</dbReference>
<protein>
    <submittedName>
        <fullName evidence="2">Uncharacterized protein</fullName>
    </submittedName>
</protein>
<sequence>MASITETPHCSSSSGSSRIKLHECTASLRRNRADLEGGLYIQGLKEGQNTPPRHNGGDPQGLLLSERGPVLFTPPSFIPAQALSPQQRASLNRGL</sequence>
<feature type="compositionally biased region" description="Polar residues" evidence="1">
    <location>
        <begin position="83"/>
        <end position="95"/>
    </location>
</feature>
<accession>A0A4Z2FV14</accession>
<reference evidence="2 3" key="1">
    <citation type="submission" date="2019-03" db="EMBL/GenBank/DDBJ databases">
        <title>First draft genome of Liparis tanakae, snailfish: a comprehensive survey of snailfish specific genes.</title>
        <authorList>
            <person name="Kim W."/>
            <person name="Song I."/>
            <person name="Jeong J.-H."/>
            <person name="Kim D."/>
            <person name="Kim S."/>
            <person name="Ryu S."/>
            <person name="Song J.Y."/>
            <person name="Lee S.K."/>
        </authorList>
    </citation>
    <scope>NUCLEOTIDE SEQUENCE [LARGE SCALE GENOMIC DNA]</scope>
    <source>
        <tissue evidence="2">Muscle</tissue>
    </source>
</reference>
<dbReference type="EMBL" id="SRLO01000887">
    <property type="protein sequence ID" value="TNN44730.1"/>
    <property type="molecule type" value="Genomic_DNA"/>
</dbReference>
<proteinExistence type="predicted"/>
<feature type="region of interest" description="Disordered" evidence="1">
    <location>
        <begin position="44"/>
        <end position="68"/>
    </location>
</feature>
<comment type="caution">
    <text evidence="2">The sequence shown here is derived from an EMBL/GenBank/DDBJ whole genome shotgun (WGS) entry which is preliminary data.</text>
</comment>
<evidence type="ECO:0000256" key="1">
    <source>
        <dbReference type="SAM" id="MobiDB-lite"/>
    </source>
</evidence>
<dbReference type="AlphaFoldDB" id="A0A4Z2FV14"/>
<feature type="region of interest" description="Disordered" evidence="1">
    <location>
        <begin position="76"/>
        <end position="95"/>
    </location>
</feature>
<evidence type="ECO:0000313" key="2">
    <source>
        <dbReference type="EMBL" id="TNN44730.1"/>
    </source>
</evidence>
<keyword evidence="3" id="KW-1185">Reference proteome</keyword>
<name>A0A4Z2FV14_9TELE</name>
<organism evidence="2 3">
    <name type="scientific">Liparis tanakae</name>
    <name type="common">Tanaka's snailfish</name>
    <dbReference type="NCBI Taxonomy" id="230148"/>
    <lineage>
        <taxon>Eukaryota</taxon>
        <taxon>Metazoa</taxon>
        <taxon>Chordata</taxon>
        <taxon>Craniata</taxon>
        <taxon>Vertebrata</taxon>
        <taxon>Euteleostomi</taxon>
        <taxon>Actinopterygii</taxon>
        <taxon>Neopterygii</taxon>
        <taxon>Teleostei</taxon>
        <taxon>Neoteleostei</taxon>
        <taxon>Acanthomorphata</taxon>
        <taxon>Eupercaria</taxon>
        <taxon>Perciformes</taxon>
        <taxon>Cottioidei</taxon>
        <taxon>Cottales</taxon>
        <taxon>Liparidae</taxon>
        <taxon>Liparis</taxon>
    </lineage>
</organism>
<gene>
    <name evidence="2" type="ORF">EYF80_045070</name>
</gene>
<evidence type="ECO:0000313" key="3">
    <source>
        <dbReference type="Proteomes" id="UP000314294"/>
    </source>
</evidence>